<dbReference type="OrthoDB" id="8953110at2"/>
<dbReference type="RefSeq" id="WP_123424400.1">
    <property type="nucleotide sequence ID" value="NZ_MOBJ01000006.1"/>
</dbReference>
<dbReference type="Proteomes" id="UP000286071">
    <property type="component" value="Unassembled WGS sequence"/>
</dbReference>
<protein>
    <recommendedName>
        <fullName evidence="3">DUF2855 domain-containing protein</fullName>
    </recommendedName>
</protein>
<evidence type="ECO:0008006" key="3">
    <source>
        <dbReference type="Google" id="ProtNLM"/>
    </source>
</evidence>
<proteinExistence type="predicted"/>
<sequence>MQSPTTVTRLITRKNAIDQSRVEYEQRSLIPAVGEVILKIDRCALTTNNITYAAYGDSMHYWEFFPTGQSEWGQIPAWGFADVLASEVDGIALGERFYGYFPLASHLWVRPERVTKRGFYDAAPHRQTLLSVYNQYTRCSWDRYYSPENENLQILLTPLFLTSLMLADFLQDNQFFGATRLVFSSASSKTAFGTAVCLAGQAGLERVALTSAGNKAFVEHLGCYERTLGYAELASLATDRQTLYVDFSGDLDLRDQVHQHFAERLVYSCFVGSTQSTDEAQLSAKTGPQPAFFFAPIQIRKRNAEWGGQRLSQYIGEAVQQFYRQVTAPANPLLKVVESDGLEAAQTVISRLFHGQIAPIEGHVIRL</sequence>
<accession>A0A423H8Z7</accession>
<comment type="caution">
    <text evidence="1">The sequence shown here is derived from an EMBL/GenBank/DDBJ whole genome shotgun (WGS) entry which is preliminary data.</text>
</comment>
<organism evidence="1 2">
    <name type="scientific">Pseudomonas brassicacearum</name>
    <dbReference type="NCBI Taxonomy" id="930166"/>
    <lineage>
        <taxon>Bacteria</taxon>
        <taxon>Pseudomonadati</taxon>
        <taxon>Pseudomonadota</taxon>
        <taxon>Gammaproteobacteria</taxon>
        <taxon>Pseudomonadales</taxon>
        <taxon>Pseudomonadaceae</taxon>
        <taxon>Pseudomonas</taxon>
    </lineage>
</organism>
<dbReference type="Pfam" id="PF11017">
    <property type="entry name" value="DUF2855"/>
    <property type="match status" value="1"/>
</dbReference>
<dbReference type="InterPro" id="IPR021276">
    <property type="entry name" value="DUF2855"/>
</dbReference>
<dbReference type="AlphaFoldDB" id="A0A423H8Z7"/>
<dbReference type="EMBL" id="MOBJ01000006">
    <property type="protein sequence ID" value="RON09656.1"/>
    <property type="molecule type" value="Genomic_DNA"/>
</dbReference>
<evidence type="ECO:0000313" key="1">
    <source>
        <dbReference type="EMBL" id="RON09656.1"/>
    </source>
</evidence>
<name>A0A423H8Z7_9PSED</name>
<evidence type="ECO:0000313" key="2">
    <source>
        <dbReference type="Proteomes" id="UP000286071"/>
    </source>
</evidence>
<gene>
    <name evidence="1" type="ORF">BK659_06920</name>
</gene>
<reference evidence="1 2" key="1">
    <citation type="submission" date="2016-10" db="EMBL/GenBank/DDBJ databases">
        <title>Comparative genome analysis of multiple Pseudomonas spp. focuses on biocontrol and plant growth promoting traits.</title>
        <authorList>
            <person name="Tao X.-Y."/>
            <person name="Taylor C.G."/>
        </authorList>
    </citation>
    <scope>NUCLEOTIDE SEQUENCE [LARGE SCALE GENOMIC DNA]</scope>
    <source>
        <strain evidence="1 2">48H11</strain>
    </source>
</reference>